<evidence type="ECO:0000313" key="2">
    <source>
        <dbReference type="Proteomes" id="UP000827986"/>
    </source>
</evidence>
<proteinExistence type="predicted"/>
<comment type="caution">
    <text evidence="1">The sequence shown here is derived from an EMBL/GenBank/DDBJ whole genome shotgun (WGS) entry which is preliminary data.</text>
</comment>
<reference evidence="1" key="1">
    <citation type="submission" date="2021-09" db="EMBL/GenBank/DDBJ databases">
        <title>The genome of Mauremys mutica provides insights into the evolution of semi-aquatic lifestyle.</title>
        <authorList>
            <person name="Gong S."/>
            <person name="Gao Y."/>
        </authorList>
    </citation>
    <scope>NUCLEOTIDE SEQUENCE</scope>
    <source>
        <strain evidence="1">MM-2020</strain>
        <tissue evidence="1">Muscle</tissue>
    </source>
</reference>
<name>A0A9D4ASF6_9SAUR</name>
<evidence type="ECO:0000313" key="1">
    <source>
        <dbReference type="EMBL" id="KAH1174447.1"/>
    </source>
</evidence>
<protein>
    <submittedName>
        <fullName evidence="1">Uncharacterized protein</fullName>
    </submittedName>
</protein>
<dbReference type="Proteomes" id="UP000827986">
    <property type="component" value="Unassembled WGS sequence"/>
</dbReference>
<dbReference type="EMBL" id="JAHDVG010000480">
    <property type="protein sequence ID" value="KAH1174447.1"/>
    <property type="molecule type" value="Genomic_DNA"/>
</dbReference>
<organism evidence="1 2">
    <name type="scientific">Mauremys mutica</name>
    <name type="common">yellowpond turtle</name>
    <dbReference type="NCBI Taxonomy" id="74926"/>
    <lineage>
        <taxon>Eukaryota</taxon>
        <taxon>Metazoa</taxon>
        <taxon>Chordata</taxon>
        <taxon>Craniata</taxon>
        <taxon>Vertebrata</taxon>
        <taxon>Euteleostomi</taxon>
        <taxon>Archelosauria</taxon>
        <taxon>Testudinata</taxon>
        <taxon>Testudines</taxon>
        <taxon>Cryptodira</taxon>
        <taxon>Durocryptodira</taxon>
        <taxon>Testudinoidea</taxon>
        <taxon>Geoemydidae</taxon>
        <taxon>Geoemydinae</taxon>
        <taxon>Mauremys</taxon>
    </lineage>
</organism>
<sequence>MCPEFAHHGLHLTYLKQNPASMLRCNLGSILQGLPAGTGLPWHSLTLQPARLCCHGGCSLSALLSVQRELTCFPATLQQPRSTCAPGTQAKQTQGWCSGAGSVFCFLSRTGVSDLPHRISQGCLGCWQSGEPGRVFGLFSSLKGRTLDFHKIPSSG</sequence>
<gene>
    <name evidence="1" type="ORF">KIL84_002591</name>
</gene>
<dbReference type="AlphaFoldDB" id="A0A9D4ASF6"/>
<accession>A0A9D4ASF6</accession>
<keyword evidence="2" id="KW-1185">Reference proteome</keyword>